<dbReference type="InterPro" id="IPR042099">
    <property type="entry name" value="ANL_N_sf"/>
</dbReference>
<name>E0I752_9BACL</name>
<dbReference type="InterPro" id="IPR010033">
    <property type="entry name" value="HAD_SF_ppase_IIIC"/>
</dbReference>
<keyword evidence="3" id="KW-0436">Ligase</keyword>
<dbReference type="CDD" id="cd19531">
    <property type="entry name" value="LCL_NRPS-like"/>
    <property type="match status" value="1"/>
</dbReference>
<dbReference type="GO" id="GO:0071766">
    <property type="term" value="P:Actinobacterium-type cell wall biogenesis"/>
    <property type="evidence" value="ECO:0007669"/>
    <property type="project" value="UniProtKB-ARBA"/>
</dbReference>
<dbReference type="InterPro" id="IPR001242">
    <property type="entry name" value="Condensation_dom"/>
</dbReference>
<dbReference type="SUPFAM" id="SSF56784">
    <property type="entry name" value="HAD-like"/>
    <property type="match status" value="1"/>
</dbReference>
<comment type="similarity">
    <text evidence="2">Belongs to the ATP-dependent AMP-binding enzyme family.</text>
</comment>
<protein>
    <submittedName>
        <fullName evidence="8">FkbH like protein</fullName>
    </submittedName>
</protein>
<dbReference type="InterPro" id="IPR010037">
    <property type="entry name" value="FkbH_domain"/>
</dbReference>
<sequence>MDIFNFIDILKFRSIQQPNDVAYHFLSDDGMLFDEINYQQLFQKAAKLAAYLQENDMQGKRIVLLFPPGIDYIIAFFGCMLAGSVSIPLYPPSGSNHNNRLHSIINDAQVDMIVTTEQLAEKMRDVRFQFIHRSAVSVVTIKKVLEDVTTRWSVPEVSGHSLAFIQYTSGSTGHPKGVMLCHNNLWSNAKMIEKSFKHTTESRGLIWLPPYHDMGLIGGILQPLYGGFPVTLMSPMAFAKRPLLWLEAISQAKASISGGPNFAYDLCVNKVTESQKENLDLSHWTVAFNGAEPIKSETIKAFVKAFEPCGFREDAFNNCYGLAESTLFVTGKMTSKEPMFAQISRSAIELGQAKTTNDDLKEIVSCGEIVDEMNLKIVNAETRIICAEDEIGEIWVSGDSVAQGYWNMPEETIKTFQAHLTPTDGKSYLRTGDLGFAKEGNLFVTGRIKEMMIIRGRNYYPYDIEDAANQCDPSLLPNGAAAFTVEQTEENQLVCVLEVHRHSKQTDFEAVSREITKQIFMQFGLTVYDVVFVRMSSLPKTTSGKIQRHMCKTMYLENSLKVVFQKRGEDDRSGITSSLLDMQISGTSKEKYAALLTLFKEFVSELTVTPIDRIDDSVPIIAYGLDSLKAVQITYFIQERFGIEYPLESLLNEQTLAMLSHEVLHKLDHSTSTNGTNSPNISVRNTESDETDRCPLSYDQERLWFLEQLYPGSPVHHIPAALRVNGGLSLDILQKSVDALLARHRVLQCRFQTNGSIPMQIRDSAVTLRVEHFDMCHCDARDLSETIRTSVHRPFNLETGPLMRVQTYQTAASEHIVFFTVHHIVGDIASIHILLRETFKFYEIMAGGNAPLVEEIPSSYFNYVRWKRASIESNSHALQMDYWRNQLQGAASLLKLPTDRPRPMMQSFNGDQLEFNVPISLMQKMRDYCKMTNHTPYVVMLAVFQSLLYRFSQQKDIVIGSPTQGRKRAEFKDTVGYFAFPLLIRTKFAPESSFQDIVQDVKKTVLDAFAHQDIPLGKIVEAVSPERALNYNPLYQVMFSVVKSIDYAALSSTLELAPYPVSVDYTDFDLFLIMTEHNDDRYEGSLKFNTDLFDKVTVQRLIDSYVGILEQVLDHVETPVRELALSADLVRLYEQSRPAAETAMSIKVSSTFTAEPVEASIRYWMEQLQLPAQVEFSPFNQVFQSLLDISSPADEQSAKKSVHVLFILLDDWVPSLVESSVSSFRQTVNDFTAAVQAASRRTHDPFIVCVTRSKPAYETVSFVREWFDEALQNMEECFRSLANVYLISERSLDLLYPVSDYYDAHGDSLASIPYTSAYFTLLGTKVVRRIWSIVQPPYKVIVMDCDNTLWRGVCGEDGTSGIVVDENKQMFQEVIKRYKNDGMLLCLCSKNNEEDVFDVFHQRADMKLKLDDFVSWRINWRSKSENLKSMAEELRLGLDSFIYIDDDHIQCAEIEANCPEVLVLQMPLADQAFTESLSHLWALDIKKATKEDTERSSFYKTNAAREQFKSDLTLEQFIQSLQLSITISDLLPSQIERVSQLSFRTNQFNTTTKRRTEQEMMKLEQSGMKCSTVYVKDKFGDYGLVGSFIYSEENSRLVVDNVALSCRALGRGVEHRMLAHLGSLAANHNKHTVDILYSRSPKNKPVEDFLEETVGQYRRGNDCDAIYSVPTSVLSAVQLSFKQSAAERFEGAARPREQKETVSHYRPKLLKRIWIEHNEIAHIHSSVIEYSKKKNAPTVNTEHVSPTTAIEMMLANIWTELLGTPNPSAKENFYEVGGHSLLAVQFVSRVRDELEIDLPLKIFFTSEPNIEEFAKAIEDYIIEQAGIDDANELLKEIEGLSDEEIMALLAETN</sequence>
<dbReference type="InterPro" id="IPR023213">
    <property type="entry name" value="CAT-like_dom_sf"/>
</dbReference>
<dbReference type="Proteomes" id="UP000005387">
    <property type="component" value="Unassembled WGS sequence"/>
</dbReference>
<dbReference type="Gene3D" id="3.40.50.1110">
    <property type="entry name" value="SGNH hydrolase"/>
    <property type="match status" value="1"/>
</dbReference>
<dbReference type="SUPFAM" id="SSF56801">
    <property type="entry name" value="Acetyl-CoA synthetase-like"/>
    <property type="match status" value="1"/>
</dbReference>
<dbReference type="SUPFAM" id="SSF47336">
    <property type="entry name" value="ACP-like"/>
    <property type="match status" value="2"/>
</dbReference>
<gene>
    <name evidence="8" type="ORF">PaecuDRAFT_1476</name>
</gene>
<keyword evidence="9" id="KW-1185">Reference proteome</keyword>
<dbReference type="Gene3D" id="1.10.1200.10">
    <property type="entry name" value="ACP-like"/>
    <property type="match status" value="2"/>
</dbReference>
<dbReference type="EMBL" id="AEDD01000003">
    <property type="protein sequence ID" value="EFM11868.1"/>
    <property type="molecule type" value="Genomic_DNA"/>
</dbReference>
<dbReference type="Pfam" id="PF00550">
    <property type="entry name" value="PP-binding"/>
    <property type="match status" value="2"/>
</dbReference>
<dbReference type="Pfam" id="PF00501">
    <property type="entry name" value="AMP-binding"/>
    <property type="match status" value="1"/>
</dbReference>
<dbReference type="GO" id="GO:0070566">
    <property type="term" value="F:adenylyltransferase activity"/>
    <property type="evidence" value="ECO:0007669"/>
    <property type="project" value="TreeGrafter"/>
</dbReference>
<evidence type="ECO:0000313" key="8">
    <source>
        <dbReference type="EMBL" id="EFM11868.1"/>
    </source>
</evidence>
<proteinExistence type="inferred from homology"/>
<dbReference type="eggNOG" id="COG1020">
    <property type="taxonomic scope" value="Bacteria"/>
</dbReference>
<dbReference type="Gene3D" id="3.40.50.12780">
    <property type="entry name" value="N-terminal domain of ligase-like"/>
    <property type="match status" value="1"/>
</dbReference>
<evidence type="ECO:0000256" key="2">
    <source>
        <dbReference type="ARBA" id="ARBA00006432"/>
    </source>
</evidence>
<dbReference type="InterPro" id="IPR036736">
    <property type="entry name" value="ACP-like_sf"/>
</dbReference>
<dbReference type="PROSITE" id="PS50075">
    <property type="entry name" value="CARRIER"/>
    <property type="match status" value="2"/>
</dbReference>
<dbReference type="Pfam" id="PF00668">
    <property type="entry name" value="Condensation"/>
    <property type="match status" value="1"/>
</dbReference>
<dbReference type="InterPro" id="IPR020845">
    <property type="entry name" value="AMP-binding_CS"/>
</dbReference>
<dbReference type="InterPro" id="IPR025110">
    <property type="entry name" value="AMP-bd_C"/>
</dbReference>
<feature type="domain" description="Carrier" evidence="7">
    <location>
        <begin position="1745"/>
        <end position="1821"/>
    </location>
</feature>
<dbReference type="PANTHER" id="PTHR22754">
    <property type="entry name" value="DISCO-INTERACTING PROTEIN 2 DIP2 -RELATED"/>
    <property type="match status" value="1"/>
</dbReference>
<dbReference type="InterPro" id="IPR045851">
    <property type="entry name" value="AMP-bd_C_sf"/>
</dbReference>
<dbReference type="InterPro" id="IPR036514">
    <property type="entry name" value="SGNH_hydro_sf"/>
</dbReference>
<evidence type="ECO:0000256" key="3">
    <source>
        <dbReference type="ARBA" id="ARBA00022598"/>
    </source>
</evidence>
<evidence type="ECO:0000256" key="4">
    <source>
        <dbReference type="ARBA" id="ARBA00022832"/>
    </source>
</evidence>
<evidence type="ECO:0000256" key="6">
    <source>
        <dbReference type="SAM" id="MobiDB-lite"/>
    </source>
</evidence>
<dbReference type="PANTHER" id="PTHR22754:SF32">
    <property type="entry name" value="DISCO-INTERACTING PROTEIN 2"/>
    <property type="match status" value="1"/>
</dbReference>
<dbReference type="Gene3D" id="3.30.559.30">
    <property type="entry name" value="Nonribosomal peptide synthetase, condensation domain"/>
    <property type="match status" value="1"/>
</dbReference>
<evidence type="ECO:0000256" key="1">
    <source>
        <dbReference type="ARBA" id="ARBA00001957"/>
    </source>
</evidence>
<dbReference type="PROSITE" id="PS00455">
    <property type="entry name" value="AMP_BINDING"/>
    <property type="match status" value="1"/>
</dbReference>
<feature type="compositionally biased region" description="Polar residues" evidence="6">
    <location>
        <begin position="670"/>
        <end position="685"/>
    </location>
</feature>
<dbReference type="GO" id="GO:0016874">
    <property type="term" value="F:ligase activity"/>
    <property type="evidence" value="ECO:0007669"/>
    <property type="project" value="UniProtKB-KW"/>
</dbReference>
<dbReference type="eggNOG" id="COG3882">
    <property type="taxonomic scope" value="Bacteria"/>
</dbReference>
<dbReference type="Pfam" id="PF23024">
    <property type="entry name" value="AMP-dom_DIP2-like"/>
    <property type="match status" value="1"/>
</dbReference>
<dbReference type="NCBIfam" id="TIGR01686">
    <property type="entry name" value="FkbH"/>
    <property type="match status" value="1"/>
</dbReference>
<accession>E0I752</accession>
<dbReference type="Gene3D" id="3.40.50.1000">
    <property type="entry name" value="HAD superfamily/HAD-like"/>
    <property type="match status" value="1"/>
</dbReference>
<dbReference type="InterPro" id="IPR040097">
    <property type="entry name" value="FAAL/FAAC"/>
</dbReference>
<comment type="cofactor">
    <cofactor evidence="1">
        <name>pantetheine 4'-phosphate</name>
        <dbReference type="ChEBI" id="CHEBI:47942"/>
    </cofactor>
</comment>
<dbReference type="InterPro" id="IPR023214">
    <property type="entry name" value="HAD_sf"/>
</dbReference>
<feature type="domain" description="Carrier" evidence="7">
    <location>
        <begin position="590"/>
        <end position="667"/>
    </location>
</feature>
<dbReference type="SUPFAM" id="SSF52777">
    <property type="entry name" value="CoA-dependent acyltransferases"/>
    <property type="match status" value="2"/>
</dbReference>
<dbReference type="NCBIfam" id="TIGR01681">
    <property type="entry name" value="HAD-SF-IIIC"/>
    <property type="match status" value="1"/>
</dbReference>
<reference evidence="8 9" key="1">
    <citation type="submission" date="2010-07" db="EMBL/GenBank/DDBJ databases">
        <title>The draft genome of Paenibacillus curdlanolyticus YK9.</title>
        <authorList>
            <consortium name="US DOE Joint Genome Institute (JGI-PGF)"/>
            <person name="Lucas S."/>
            <person name="Copeland A."/>
            <person name="Lapidus A."/>
            <person name="Cheng J.-F."/>
            <person name="Bruce D."/>
            <person name="Goodwin L."/>
            <person name="Pitluck S."/>
            <person name="Land M.L."/>
            <person name="Hauser L."/>
            <person name="Chang Y.-J."/>
            <person name="Jeffries C."/>
            <person name="Anderson I.J."/>
            <person name="Johnson E."/>
            <person name="Loganathan U."/>
            <person name="Mulhopadhyay B."/>
            <person name="Kyrpides N."/>
            <person name="Woyke T.J."/>
        </authorList>
    </citation>
    <scope>NUCLEOTIDE SEQUENCE [LARGE SCALE GENOMIC DNA]</scope>
    <source>
        <strain evidence="8 9">YK9</strain>
    </source>
</reference>
<dbReference type="GO" id="GO:0005886">
    <property type="term" value="C:plasma membrane"/>
    <property type="evidence" value="ECO:0007669"/>
    <property type="project" value="TreeGrafter"/>
</dbReference>
<dbReference type="eggNOG" id="COG0318">
    <property type="taxonomic scope" value="Bacteria"/>
</dbReference>
<dbReference type="OrthoDB" id="9765680at2"/>
<dbReference type="Gene3D" id="3.30.559.10">
    <property type="entry name" value="Chloramphenicol acetyltransferase-like domain"/>
    <property type="match status" value="1"/>
</dbReference>
<dbReference type="RefSeq" id="WP_006037487.1">
    <property type="nucleotide sequence ID" value="NZ_AEDD01000003.1"/>
</dbReference>
<feature type="region of interest" description="Disordered" evidence="6">
    <location>
        <begin position="669"/>
        <end position="692"/>
    </location>
</feature>
<dbReference type="FunFam" id="3.40.50.12780:FF:000013">
    <property type="entry name" value="Long-chain-fatty-acid--AMP ligase FadD32"/>
    <property type="match status" value="1"/>
</dbReference>
<evidence type="ECO:0000256" key="5">
    <source>
        <dbReference type="ARBA" id="ARBA00023098"/>
    </source>
</evidence>
<dbReference type="STRING" id="717606.PaecuDRAFT_1476"/>
<organism evidence="8 9">
    <name type="scientific">Paenibacillus curdlanolyticus YK9</name>
    <dbReference type="NCBI Taxonomy" id="717606"/>
    <lineage>
        <taxon>Bacteria</taxon>
        <taxon>Bacillati</taxon>
        <taxon>Bacillota</taxon>
        <taxon>Bacilli</taxon>
        <taxon>Bacillales</taxon>
        <taxon>Paenibacillaceae</taxon>
        <taxon>Paenibacillus</taxon>
    </lineage>
</organism>
<dbReference type="InterPro" id="IPR036412">
    <property type="entry name" value="HAD-like_sf"/>
</dbReference>
<dbReference type="InterPro" id="IPR000873">
    <property type="entry name" value="AMP-dep_synth/lig_dom"/>
</dbReference>
<dbReference type="InterPro" id="IPR009081">
    <property type="entry name" value="PP-bd_ACP"/>
</dbReference>
<dbReference type="CDD" id="cd05931">
    <property type="entry name" value="FAAL"/>
    <property type="match status" value="1"/>
</dbReference>
<dbReference type="Gene3D" id="3.30.300.30">
    <property type="match status" value="1"/>
</dbReference>
<keyword evidence="4" id="KW-0276">Fatty acid metabolism</keyword>
<keyword evidence="5" id="KW-0443">Lipid metabolism</keyword>
<dbReference type="GO" id="GO:0006633">
    <property type="term" value="P:fatty acid biosynthetic process"/>
    <property type="evidence" value="ECO:0007669"/>
    <property type="project" value="TreeGrafter"/>
</dbReference>
<evidence type="ECO:0000313" key="9">
    <source>
        <dbReference type="Proteomes" id="UP000005387"/>
    </source>
</evidence>
<evidence type="ECO:0000259" key="7">
    <source>
        <dbReference type="PROSITE" id="PS50075"/>
    </source>
</evidence>